<dbReference type="SUPFAM" id="SSF48239">
    <property type="entry name" value="Terpenoid cyclases/Protein prenyltransferases"/>
    <property type="match status" value="1"/>
</dbReference>
<proteinExistence type="predicted"/>
<evidence type="ECO:0000313" key="2">
    <source>
        <dbReference type="Proteomes" id="UP000460298"/>
    </source>
</evidence>
<organism evidence="1 2">
    <name type="scientific">Leptonema illini</name>
    <dbReference type="NCBI Taxonomy" id="183"/>
    <lineage>
        <taxon>Bacteria</taxon>
        <taxon>Pseudomonadati</taxon>
        <taxon>Spirochaetota</taxon>
        <taxon>Spirochaetia</taxon>
        <taxon>Leptospirales</taxon>
        <taxon>Leptospiraceae</taxon>
        <taxon>Leptonema</taxon>
    </lineage>
</organism>
<dbReference type="AlphaFoldDB" id="A0A833M078"/>
<name>A0A833M078_9LEPT</name>
<dbReference type="InterPro" id="IPR008930">
    <property type="entry name" value="Terpenoid_cyclase/PrenylTrfase"/>
</dbReference>
<evidence type="ECO:0000313" key="1">
    <source>
        <dbReference type="EMBL" id="KAB2935152.1"/>
    </source>
</evidence>
<dbReference type="EMBL" id="WBUI01000001">
    <property type="protein sequence ID" value="KAB2935152.1"/>
    <property type="molecule type" value="Genomic_DNA"/>
</dbReference>
<comment type="caution">
    <text evidence="1">The sequence shown here is derived from an EMBL/GenBank/DDBJ whole genome shotgun (WGS) entry which is preliminary data.</text>
</comment>
<gene>
    <name evidence="1" type="ORF">F9K24_00050</name>
</gene>
<dbReference type="Proteomes" id="UP000460298">
    <property type="component" value="Unassembled WGS sequence"/>
</dbReference>
<accession>A0A833M078</accession>
<protein>
    <submittedName>
        <fullName evidence="1">Uncharacterized protein</fullName>
    </submittedName>
</protein>
<reference evidence="1 2" key="1">
    <citation type="submission" date="2019-10" db="EMBL/GenBank/DDBJ databases">
        <title>Extracellular Electron Transfer in a Candidatus Methanoperedens spp. Enrichment Culture.</title>
        <authorList>
            <person name="Berger S."/>
            <person name="Rangel Shaw D."/>
            <person name="Berben T."/>
            <person name="In 'T Zandt M."/>
            <person name="Frank J."/>
            <person name="Reimann J."/>
            <person name="Jetten M.S.M."/>
            <person name="Welte C.U."/>
        </authorList>
    </citation>
    <scope>NUCLEOTIDE SEQUENCE [LARGE SCALE GENOMIC DNA]</scope>
    <source>
        <strain evidence="1">SB12</strain>
    </source>
</reference>
<sequence>MSALSDRRSELVERILSLQDEDGCWNQLGPGDRYYPELKHYAPNYKSTLWTLILLADIECDPALPELRRPLQAITDHFFDRESGVYSIGKSHFPIPCLNGNMLYLHGYFDFESDYDDRVIDFFAQYQRFDDGDFKTPSAFPYFRNKSCYGAHTCYWGVTKLLKGLSFIAKRRRKKNVKQLIQRCIDFILLHEVCYSSSDPARLLAKGMDQLTFPNMYHSDFLEVLWLLRREGRHDPSMNMALDLLKSKRQSDGTWRIERRIPDLVTTVRSDFLSACITKRAEEVLHDA</sequence>